<proteinExistence type="predicted"/>
<keyword evidence="4" id="KW-1185">Reference proteome</keyword>
<protein>
    <recommendedName>
        <fullName evidence="5">LPXTG-motif cell wall-anchored protein</fullName>
    </recommendedName>
</protein>
<dbReference type="RefSeq" id="WP_106194746.1">
    <property type="nucleotide sequence ID" value="NZ_PVTF01000016.1"/>
</dbReference>
<reference evidence="3 4" key="1">
    <citation type="submission" date="2018-03" db="EMBL/GenBank/DDBJ databases">
        <title>Genomic Encyclopedia of Archaeal and Bacterial Type Strains, Phase II (KMG-II): from individual species to whole genera.</title>
        <authorList>
            <person name="Goeker M."/>
        </authorList>
    </citation>
    <scope>NUCLEOTIDE SEQUENCE [LARGE SCALE GENOMIC DNA]</scope>
    <source>
        <strain evidence="3 4">DSM 44720</strain>
    </source>
</reference>
<evidence type="ECO:0008006" key="5">
    <source>
        <dbReference type="Google" id="ProtNLM"/>
    </source>
</evidence>
<name>A0A2T0SMC8_9PSEU</name>
<feature type="compositionally biased region" description="Low complexity" evidence="1">
    <location>
        <begin position="170"/>
        <end position="275"/>
    </location>
</feature>
<evidence type="ECO:0000313" key="4">
    <source>
        <dbReference type="Proteomes" id="UP000239494"/>
    </source>
</evidence>
<gene>
    <name evidence="3" type="ORF">CLV43_11671</name>
</gene>
<keyword evidence="2" id="KW-0472">Membrane</keyword>
<sequence>MRHARSDDAAIRVARRALGAFALIGTTAVVWFGFVDPADAHTPTVKTSCVDGRAVLVVEVRDYDSRVTNTIAVADGSDTLENRTFGASYRNAWSRSGTAAHQYRVVVRAGDDRTGDKGFSFERTVQQAPCAQAAQARQTSFGFPWAAPSTTTTTTRTTTTTPPPPPPPVVTSSSTTTTTTTTSAPPVVVEPPAGSGAAETTTTTARTSTSFALVPPLVSLVGPPELGTERTSTGSEAPPSSSSSTSTTTPAGTTSDTSTTSSTPSFPTSTPTTRSDVSVLADDRNLPTTGASVAMPLLFGLCLFTAGGVVVFSMRGQRKRGKHAA</sequence>
<feature type="region of interest" description="Disordered" evidence="1">
    <location>
        <begin position="141"/>
        <end position="280"/>
    </location>
</feature>
<dbReference type="AlphaFoldDB" id="A0A2T0SMC8"/>
<keyword evidence="2" id="KW-0812">Transmembrane</keyword>
<evidence type="ECO:0000256" key="1">
    <source>
        <dbReference type="SAM" id="MobiDB-lite"/>
    </source>
</evidence>
<evidence type="ECO:0000313" key="3">
    <source>
        <dbReference type="EMBL" id="PRY34564.1"/>
    </source>
</evidence>
<evidence type="ECO:0000256" key="2">
    <source>
        <dbReference type="SAM" id="Phobius"/>
    </source>
</evidence>
<dbReference type="Proteomes" id="UP000239494">
    <property type="component" value="Unassembled WGS sequence"/>
</dbReference>
<feature type="transmembrane region" description="Helical" evidence="2">
    <location>
        <begin position="293"/>
        <end position="312"/>
    </location>
</feature>
<accession>A0A2T0SMC8</accession>
<dbReference type="EMBL" id="PVTF01000016">
    <property type="protein sequence ID" value="PRY34564.1"/>
    <property type="molecule type" value="Genomic_DNA"/>
</dbReference>
<keyword evidence="2" id="KW-1133">Transmembrane helix</keyword>
<comment type="caution">
    <text evidence="3">The sequence shown here is derived from an EMBL/GenBank/DDBJ whole genome shotgun (WGS) entry which is preliminary data.</text>
</comment>
<organism evidence="3 4">
    <name type="scientific">Umezawaea tangerina</name>
    <dbReference type="NCBI Taxonomy" id="84725"/>
    <lineage>
        <taxon>Bacteria</taxon>
        <taxon>Bacillati</taxon>
        <taxon>Actinomycetota</taxon>
        <taxon>Actinomycetes</taxon>
        <taxon>Pseudonocardiales</taxon>
        <taxon>Pseudonocardiaceae</taxon>
        <taxon>Umezawaea</taxon>
    </lineage>
</organism>
<dbReference type="OrthoDB" id="3701118at2"/>
<feature type="compositionally biased region" description="Low complexity" evidence="1">
    <location>
        <begin position="148"/>
        <end position="160"/>
    </location>
</feature>